<dbReference type="Pfam" id="PF04205">
    <property type="entry name" value="FMN_bind"/>
    <property type="match status" value="1"/>
</dbReference>
<feature type="domain" description="FMN-binding" evidence="6">
    <location>
        <begin position="88"/>
        <end position="166"/>
    </location>
</feature>
<dbReference type="PANTHER" id="PTHR36118">
    <property type="entry name" value="ION-TRANSLOCATING OXIDOREDUCTASE COMPLEX SUBUNIT G"/>
    <property type="match status" value="1"/>
</dbReference>
<dbReference type="EMBL" id="JACHHK010000004">
    <property type="protein sequence ID" value="MBB5183256.1"/>
    <property type="molecule type" value="Genomic_DNA"/>
</dbReference>
<sequence>MKKILHLTIFLAVISLIAGGALSYFHNLTAPIIAENDAKQERESLQEMYPDANINDFKKISTKGIDSDTIETVYKYDNYLIFKMSVTGYKDGTVFLVSIDKDTKKIDKYLAISNGDTKGLGSKVMDDDFKNSLEGKDASGKLDTISGATISSSAVTEGINEASGYVDELKGE</sequence>
<evidence type="ECO:0000256" key="5">
    <source>
        <dbReference type="ARBA" id="ARBA00022982"/>
    </source>
</evidence>
<evidence type="ECO:0000256" key="2">
    <source>
        <dbReference type="ARBA" id="ARBA00022553"/>
    </source>
</evidence>
<reference evidence="7 8" key="1">
    <citation type="submission" date="2020-08" db="EMBL/GenBank/DDBJ databases">
        <title>Genomic Encyclopedia of Type Strains, Phase IV (KMG-IV): sequencing the most valuable type-strain genomes for metagenomic binning, comparative biology and taxonomic classification.</title>
        <authorList>
            <person name="Goeker M."/>
        </authorList>
    </citation>
    <scope>NUCLEOTIDE SEQUENCE [LARGE SCALE GENOMIC DNA]</scope>
    <source>
        <strain evidence="7 8">DSM 25799</strain>
    </source>
</reference>
<dbReference type="RefSeq" id="WP_183328552.1">
    <property type="nucleotide sequence ID" value="NZ_JACHHK010000004.1"/>
</dbReference>
<evidence type="ECO:0000256" key="1">
    <source>
        <dbReference type="ARBA" id="ARBA00022448"/>
    </source>
</evidence>
<evidence type="ECO:0000256" key="3">
    <source>
        <dbReference type="ARBA" id="ARBA00022630"/>
    </source>
</evidence>
<keyword evidence="4" id="KW-0288">FMN</keyword>
<proteinExistence type="predicted"/>
<evidence type="ECO:0000256" key="4">
    <source>
        <dbReference type="ARBA" id="ARBA00022643"/>
    </source>
</evidence>
<keyword evidence="1" id="KW-0813">Transport</keyword>
<dbReference type="InterPro" id="IPR007329">
    <property type="entry name" value="FMN-bd"/>
</dbReference>
<accession>A0A7W8CXN3</accession>
<dbReference type="PANTHER" id="PTHR36118:SF1">
    <property type="entry name" value="ION-TRANSLOCATING OXIDOREDUCTASE COMPLEX SUBUNIT G"/>
    <property type="match status" value="1"/>
</dbReference>
<name>A0A7W8CXN3_9FIRM</name>
<organism evidence="7 8">
    <name type="scientific">Catenisphaera adipataccumulans</name>
    <dbReference type="NCBI Taxonomy" id="700500"/>
    <lineage>
        <taxon>Bacteria</taxon>
        <taxon>Bacillati</taxon>
        <taxon>Bacillota</taxon>
        <taxon>Erysipelotrichia</taxon>
        <taxon>Erysipelotrichales</taxon>
        <taxon>Erysipelotrichaceae</taxon>
        <taxon>Catenisphaera</taxon>
    </lineage>
</organism>
<dbReference type="InterPro" id="IPR010209">
    <property type="entry name" value="Ion_transpt_RnfG/RsxG"/>
</dbReference>
<keyword evidence="2" id="KW-0597">Phosphoprotein</keyword>
<dbReference type="Proteomes" id="UP000539953">
    <property type="component" value="Unassembled WGS sequence"/>
</dbReference>
<dbReference type="GO" id="GO:0010181">
    <property type="term" value="F:FMN binding"/>
    <property type="evidence" value="ECO:0007669"/>
    <property type="project" value="InterPro"/>
</dbReference>
<dbReference type="GO" id="GO:0005886">
    <property type="term" value="C:plasma membrane"/>
    <property type="evidence" value="ECO:0007669"/>
    <property type="project" value="InterPro"/>
</dbReference>
<evidence type="ECO:0000259" key="6">
    <source>
        <dbReference type="SMART" id="SM00900"/>
    </source>
</evidence>
<evidence type="ECO:0000313" key="7">
    <source>
        <dbReference type="EMBL" id="MBB5183256.1"/>
    </source>
</evidence>
<dbReference type="SMART" id="SM00900">
    <property type="entry name" value="FMN_bind"/>
    <property type="match status" value="1"/>
</dbReference>
<protein>
    <submittedName>
        <fullName evidence="7">Electron transport complex protein RnfG</fullName>
    </submittedName>
</protein>
<keyword evidence="3" id="KW-0285">Flavoprotein</keyword>
<dbReference type="GO" id="GO:0009055">
    <property type="term" value="F:electron transfer activity"/>
    <property type="evidence" value="ECO:0007669"/>
    <property type="project" value="InterPro"/>
</dbReference>
<dbReference type="AlphaFoldDB" id="A0A7W8CXN3"/>
<keyword evidence="5" id="KW-0249">Electron transport</keyword>
<keyword evidence="8" id="KW-1185">Reference proteome</keyword>
<evidence type="ECO:0000313" key="8">
    <source>
        <dbReference type="Proteomes" id="UP000539953"/>
    </source>
</evidence>
<gene>
    <name evidence="7" type="ORF">HNQ47_001277</name>
</gene>
<dbReference type="GO" id="GO:0022900">
    <property type="term" value="P:electron transport chain"/>
    <property type="evidence" value="ECO:0007669"/>
    <property type="project" value="InterPro"/>
</dbReference>
<comment type="caution">
    <text evidence="7">The sequence shown here is derived from an EMBL/GenBank/DDBJ whole genome shotgun (WGS) entry which is preliminary data.</text>
</comment>